<comment type="caution">
    <text evidence="2">The sequence shown here is derived from an EMBL/GenBank/DDBJ whole genome shotgun (WGS) entry which is preliminary data.</text>
</comment>
<name>A0A813KUJ4_POLGL</name>
<reference evidence="2" key="1">
    <citation type="submission" date="2021-02" db="EMBL/GenBank/DDBJ databases">
        <authorList>
            <person name="Dougan E. K."/>
            <person name="Rhodes N."/>
            <person name="Thang M."/>
            <person name="Chan C."/>
        </authorList>
    </citation>
    <scope>NUCLEOTIDE SEQUENCE</scope>
</reference>
<organism evidence="2 3">
    <name type="scientific">Polarella glacialis</name>
    <name type="common">Dinoflagellate</name>
    <dbReference type="NCBI Taxonomy" id="89957"/>
    <lineage>
        <taxon>Eukaryota</taxon>
        <taxon>Sar</taxon>
        <taxon>Alveolata</taxon>
        <taxon>Dinophyceae</taxon>
        <taxon>Suessiales</taxon>
        <taxon>Suessiaceae</taxon>
        <taxon>Polarella</taxon>
    </lineage>
</organism>
<evidence type="ECO:0000256" key="1">
    <source>
        <dbReference type="SAM" id="MobiDB-lite"/>
    </source>
</evidence>
<protein>
    <recommendedName>
        <fullName evidence="4">Calmodulin</fullName>
    </recommendedName>
</protein>
<feature type="region of interest" description="Disordered" evidence="1">
    <location>
        <begin position="43"/>
        <end position="73"/>
    </location>
</feature>
<dbReference type="Proteomes" id="UP000626109">
    <property type="component" value="Unassembled WGS sequence"/>
</dbReference>
<evidence type="ECO:0000313" key="3">
    <source>
        <dbReference type="Proteomes" id="UP000626109"/>
    </source>
</evidence>
<proteinExistence type="predicted"/>
<feature type="non-terminal residue" evidence="2">
    <location>
        <position position="175"/>
    </location>
</feature>
<dbReference type="EMBL" id="CAJNNW010032469">
    <property type="protein sequence ID" value="CAE8713233.1"/>
    <property type="molecule type" value="Genomic_DNA"/>
</dbReference>
<gene>
    <name evidence="2" type="ORF">PGLA2088_LOCUS37408</name>
</gene>
<dbReference type="AlphaFoldDB" id="A0A813KUJ4"/>
<sequence length="175" mass="19145">AGFPVSPSRLKTPGHRQMLSQILDCLIPSTRPLPSPRSKLAMRWMSKVQQASKSRIEDEASTTPEPSHLTPKSKAIAEADQQSTEVASFRSALVKSYGNITRAFRAMKNALPETSAQGRASSAAKMSKSEFEWCITAFLHHGDKRLAKRLFVALDFEKCGEIGVLEIGQSSGKAE</sequence>
<accession>A0A813KUJ4</accession>
<feature type="non-terminal residue" evidence="2">
    <location>
        <position position="1"/>
    </location>
</feature>
<evidence type="ECO:0008006" key="4">
    <source>
        <dbReference type="Google" id="ProtNLM"/>
    </source>
</evidence>
<evidence type="ECO:0000313" key="2">
    <source>
        <dbReference type="EMBL" id="CAE8713233.1"/>
    </source>
</evidence>